<dbReference type="InterPro" id="IPR002683">
    <property type="entry name" value="PsbP_C"/>
</dbReference>
<dbReference type="Gene3D" id="3.40.1000.10">
    <property type="entry name" value="Mog1/PsbP, alpha/beta/alpha sandwich"/>
    <property type="match status" value="1"/>
</dbReference>
<dbReference type="SUPFAM" id="SSF55724">
    <property type="entry name" value="Mog1p/PsbP-like"/>
    <property type="match status" value="1"/>
</dbReference>
<proteinExistence type="predicted"/>
<dbReference type="GO" id="GO:0005509">
    <property type="term" value="F:calcium ion binding"/>
    <property type="evidence" value="ECO:0007669"/>
    <property type="project" value="InterPro"/>
</dbReference>
<feature type="domain" description="PsbP C-terminal" evidence="2">
    <location>
        <begin position="61"/>
        <end position="196"/>
    </location>
</feature>
<dbReference type="GO" id="GO:0015979">
    <property type="term" value="P:photosynthesis"/>
    <property type="evidence" value="ECO:0007669"/>
    <property type="project" value="InterPro"/>
</dbReference>
<dbReference type="AlphaFoldDB" id="A0AAW1R4J0"/>
<evidence type="ECO:0000259" key="2">
    <source>
        <dbReference type="Pfam" id="PF01789"/>
    </source>
</evidence>
<dbReference type="Pfam" id="PF01789">
    <property type="entry name" value="PsbP"/>
    <property type="match status" value="1"/>
</dbReference>
<evidence type="ECO:0000256" key="1">
    <source>
        <dbReference type="SAM" id="MobiDB-lite"/>
    </source>
</evidence>
<dbReference type="GO" id="GO:0019898">
    <property type="term" value="C:extrinsic component of membrane"/>
    <property type="evidence" value="ECO:0007669"/>
    <property type="project" value="InterPro"/>
</dbReference>
<protein>
    <recommendedName>
        <fullName evidence="2">PsbP C-terminal domain-containing protein</fullName>
    </recommendedName>
</protein>
<dbReference type="EMBL" id="JALJOR010000001">
    <property type="protein sequence ID" value="KAK9828676.1"/>
    <property type="molecule type" value="Genomic_DNA"/>
</dbReference>
<comment type="caution">
    <text evidence="3">The sequence shown here is derived from an EMBL/GenBank/DDBJ whole genome shotgun (WGS) entry which is preliminary data.</text>
</comment>
<name>A0AAW1R4J0_9CHLO</name>
<dbReference type="PANTHER" id="PTHR31407:SF3">
    <property type="entry name" value="PSBP DOMAIN-CONTAINING PROTEIN 2, CHLOROPLASTIC"/>
    <property type="match status" value="1"/>
</dbReference>
<sequence>MRAWRGDESVQPPMPPTSGPHSGASAEPPLATRRLLLLSAASALAIGSASSSSSGASESEKEYISSSQGYHFRYPAAWEQTSKAGADVLIENPGRKSTTVGVTVLPVRIASLDKFGDVALVGERLLGAERAKESTKSVTMLHQSSRQSASGLLLYDFEYELDSTRGRKRILSTVAVVNKKLYILNGNYKCEESVCRESEVEPLRISAASFDALPV</sequence>
<gene>
    <name evidence="3" type="ORF">WJX72_001487</name>
</gene>
<dbReference type="Proteomes" id="UP001489004">
    <property type="component" value="Unassembled WGS sequence"/>
</dbReference>
<evidence type="ECO:0000313" key="3">
    <source>
        <dbReference type="EMBL" id="KAK9828676.1"/>
    </source>
</evidence>
<organism evidence="3 4">
    <name type="scientific">[Myrmecia] bisecta</name>
    <dbReference type="NCBI Taxonomy" id="41462"/>
    <lineage>
        <taxon>Eukaryota</taxon>
        <taxon>Viridiplantae</taxon>
        <taxon>Chlorophyta</taxon>
        <taxon>core chlorophytes</taxon>
        <taxon>Trebouxiophyceae</taxon>
        <taxon>Trebouxiales</taxon>
        <taxon>Trebouxiaceae</taxon>
        <taxon>Myrmecia</taxon>
    </lineage>
</organism>
<dbReference type="PANTHER" id="PTHR31407">
    <property type="match status" value="1"/>
</dbReference>
<keyword evidence="4" id="KW-1185">Reference proteome</keyword>
<evidence type="ECO:0000313" key="4">
    <source>
        <dbReference type="Proteomes" id="UP001489004"/>
    </source>
</evidence>
<feature type="region of interest" description="Disordered" evidence="1">
    <location>
        <begin position="1"/>
        <end position="29"/>
    </location>
</feature>
<dbReference type="InterPro" id="IPR016123">
    <property type="entry name" value="Mog1/PsbP_a/b/a-sand"/>
</dbReference>
<dbReference type="GO" id="GO:0009654">
    <property type="term" value="C:photosystem II oxygen evolving complex"/>
    <property type="evidence" value="ECO:0007669"/>
    <property type="project" value="InterPro"/>
</dbReference>
<reference evidence="3 4" key="1">
    <citation type="journal article" date="2024" name="Nat. Commun.">
        <title>Phylogenomics reveals the evolutionary origins of lichenization in chlorophyte algae.</title>
        <authorList>
            <person name="Puginier C."/>
            <person name="Libourel C."/>
            <person name="Otte J."/>
            <person name="Skaloud P."/>
            <person name="Haon M."/>
            <person name="Grisel S."/>
            <person name="Petersen M."/>
            <person name="Berrin J.G."/>
            <person name="Delaux P.M."/>
            <person name="Dal Grande F."/>
            <person name="Keller J."/>
        </authorList>
    </citation>
    <scope>NUCLEOTIDE SEQUENCE [LARGE SCALE GENOMIC DNA]</scope>
    <source>
        <strain evidence="3 4">SAG 2043</strain>
    </source>
</reference>
<accession>A0AAW1R4J0</accession>